<gene>
    <name evidence="2" type="ORF">pFRL6_306</name>
</gene>
<keyword evidence="2" id="KW-0614">Plasmid</keyword>
<feature type="transmembrane region" description="Helical" evidence="1">
    <location>
        <begin position="57"/>
        <end position="79"/>
    </location>
</feature>
<dbReference type="EMBL" id="KF602051">
    <property type="protein sequence ID" value="AHE40393.1"/>
    <property type="molecule type" value="Genomic_DNA"/>
</dbReference>
<keyword evidence="1" id="KW-0472">Membrane</keyword>
<accession>V9Z8G5</accession>
<name>V9Z8G5_9ACTN</name>
<sequence>MISNTSMLAAESSAITDVVGRIGAGGVAFLLGAILYLGLSEKGKTKLAGKLKKKPGAVIIIGILFAAACAKAGGFWDLFTSLANIPADIMREDLGMGDMGPAVPPLLAIIVLALTRPKPGAIAFWAFFLYITCAGAGRGSLWDIIGMVTDKVLAKAG</sequence>
<organism evidence="2">
    <name type="scientific">Streptomyces sp. F12</name>
    <dbReference type="NCBI Taxonomy" id="1436084"/>
    <lineage>
        <taxon>Bacteria</taxon>
        <taxon>Bacillati</taxon>
        <taxon>Actinomycetota</taxon>
        <taxon>Actinomycetes</taxon>
        <taxon>Kitasatosporales</taxon>
        <taxon>Streptomycetaceae</taxon>
        <taxon>Streptomyces</taxon>
    </lineage>
</organism>
<dbReference type="AlphaFoldDB" id="V9Z8G5"/>
<feature type="transmembrane region" description="Helical" evidence="1">
    <location>
        <begin position="18"/>
        <end position="37"/>
    </location>
</feature>
<feature type="transmembrane region" description="Helical" evidence="1">
    <location>
        <begin position="99"/>
        <end position="115"/>
    </location>
</feature>
<evidence type="ECO:0000313" key="2">
    <source>
        <dbReference type="EMBL" id="AHE40393.1"/>
    </source>
</evidence>
<geneLocation type="plasmid" evidence="2">
    <name>pFRL6</name>
</geneLocation>
<reference evidence="2" key="1">
    <citation type="submission" date="2013-09" db="EMBL/GenBank/DDBJ databases">
        <title>Complete nucleotide sequence of Streptomyces linear plasmid pFRL6.</title>
        <authorList>
            <person name="Chen Z."/>
            <person name="Fang P."/>
            <person name="Qin Z."/>
        </authorList>
    </citation>
    <scope>NUCLEOTIDE SEQUENCE</scope>
    <source>
        <plasmid evidence="2">pFRL6</plasmid>
    </source>
</reference>
<proteinExistence type="predicted"/>
<dbReference type="RefSeq" id="WP_024127629.1">
    <property type="nucleotide sequence ID" value="NC_023286.1"/>
</dbReference>
<keyword evidence="1" id="KW-0812">Transmembrane</keyword>
<protein>
    <submittedName>
        <fullName evidence="2">Uncharacterized protein</fullName>
    </submittedName>
</protein>
<evidence type="ECO:0000256" key="1">
    <source>
        <dbReference type="SAM" id="Phobius"/>
    </source>
</evidence>
<feature type="transmembrane region" description="Helical" evidence="1">
    <location>
        <begin position="122"/>
        <end position="141"/>
    </location>
</feature>
<keyword evidence="1" id="KW-1133">Transmembrane helix</keyword>